<dbReference type="Pfam" id="PF00309">
    <property type="entry name" value="Sigma54_AID"/>
    <property type="match status" value="1"/>
</dbReference>
<dbReference type="InterPro" id="IPR000394">
    <property type="entry name" value="RNA_pol_sigma_54"/>
</dbReference>
<dbReference type="InterPro" id="IPR007046">
    <property type="entry name" value="RNA_pol_sigma_54_core-bd"/>
</dbReference>
<keyword evidence="7 9" id="KW-0238">DNA-binding</keyword>
<evidence type="ECO:0000256" key="3">
    <source>
        <dbReference type="ARBA" id="ARBA00022679"/>
    </source>
</evidence>
<keyword evidence="3 9" id="KW-0808">Transferase</keyword>
<dbReference type="PANTHER" id="PTHR32248">
    <property type="entry name" value="RNA POLYMERASE SIGMA-54 FACTOR"/>
    <property type="match status" value="1"/>
</dbReference>
<evidence type="ECO:0000256" key="7">
    <source>
        <dbReference type="ARBA" id="ARBA00023125"/>
    </source>
</evidence>
<organism evidence="13 14">
    <name type="scientific">Defluviimonas salinarum</name>
    <dbReference type="NCBI Taxonomy" id="2992147"/>
    <lineage>
        <taxon>Bacteria</taxon>
        <taxon>Pseudomonadati</taxon>
        <taxon>Pseudomonadota</taxon>
        <taxon>Alphaproteobacteria</taxon>
        <taxon>Rhodobacterales</taxon>
        <taxon>Paracoccaceae</taxon>
        <taxon>Albidovulum</taxon>
    </lineage>
</organism>
<evidence type="ECO:0000259" key="12">
    <source>
        <dbReference type="Pfam" id="PF04963"/>
    </source>
</evidence>
<feature type="region of interest" description="Disordered" evidence="10">
    <location>
        <begin position="411"/>
        <end position="433"/>
    </location>
</feature>
<evidence type="ECO:0000256" key="6">
    <source>
        <dbReference type="ARBA" id="ARBA00023082"/>
    </source>
</evidence>
<feature type="domain" description="RNA polymerase sigma factor 54 core-binding" evidence="12">
    <location>
        <begin position="67"/>
        <end position="246"/>
    </location>
</feature>
<reference evidence="13 14" key="1">
    <citation type="submission" date="2022-10" db="EMBL/GenBank/DDBJ databases">
        <title>Defluviimonas sp. CAU 1641 isolated from mud.</title>
        <authorList>
            <person name="Kim W."/>
        </authorList>
    </citation>
    <scope>NUCLEOTIDE SEQUENCE [LARGE SCALE GENOMIC DNA]</scope>
    <source>
        <strain evidence="13 14">CAU 1641</strain>
    </source>
</reference>
<dbReference type="Pfam" id="PF04552">
    <property type="entry name" value="Sigma54_DBD"/>
    <property type="match status" value="1"/>
</dbReference>
<name>A0ABT3J1S1_9RHOB</name>
<evidence type="ECO:0000256" key="5">
    <source>
        <dbReference type="ARBA" id="ARBA00023015"/>
    </source>
</evidence>
<protein>
    <recommendedName>
        <fullName evidence="9">RNA polymerase sigma-54 factor</fullName>
    </recommendedName>
</protein>
<dbReference type="PIRSF" id="PIRSF000774">
    <property type="entry name" value="RpoN"/>
    <property type="match status" value="1"/>
</dbReference>
<keyword evidence="14" id="KW-1185">Reference proteome</keyword>
<evidence type="ECO:0000256" key="8">
    <source>
        <dbReference type="ARBA" id="ARBA00023163"/>
    </source>
</evidence>
<dbReference type="PROSITE" id="PS50044">
    <property type="entry name" value="SIGMA54_3"/>
    <property type="match status" value="1"/>
</dbReference>
<dbReference type="Gene3D" id="1.10.10.60">
    <property type="entry name" value="Homeodomain-like"/>
    <property type="match status" value="1"/>
</dbReference>
<accession>A0ABT3J1S1</accession>
<evidence type="ECO:0000313" key="13">
    <source>
        <dbReference type="EMBL" id="MCW3781405.1"/>
    </source>
</evidence>
<dbReference type="Pfam" id="PF04963">
    <property type="entry name" value="Sigma54_CBD"/>
    <property type="match status" value="1"/>
</dbReference>
<keyword evidence="4 9" id="KW-0548">Nucleotidyltransferase</keyword>
<evidence type="ECO:0000256" key="2">
    <source>
        <dbReference type="ARBA" id="ARBA00022478"/>
    </source>
</evidence>
<evidence type="ECO:0000313" key="14">
    <source>
        <dbReference type="Proteomes" id="UP001207582"/>
    </source>
</evidence>
<keyword evidence="2 9" id="KW-0240">DNA-directed RNA polymerase</keyword>
<gene>
    <name evidence="13" type="ORF">OM960_07355</name>
</gene>
<evidence type="ECO:0000256" key="1">
    <source>
        <dbReference type="ARBA" id="ARBA00008798"/>
    </source>
</evidence>
<evidence type="ECO:0000259" key="11">
    <source>
        <dbReference type="Pfam" id="PF04552"/>
    </source>
</evidence>
<dbReference type="InterPro" id="IPR038709">
    <property type="entry name" value="RpoN_core-bd_sf"/>
</dbReference>
<feature type="domain" description="RNA polymerase sigma factor 54 DNA-binding" evidence="11">
    <location>
        <begin position="260"/>
        <end position="414"/>
    </location>
</feature>
<proteinExistence type="inferred from homology"/>
<dbReference type="PANTHER" id="PTHR32248:SF4">
    <property type="entry name" value="RNA POLYMERASE SIGMA-54 FACTOR"/>
    <property type="match status" value="1"/>
</dbReference>
<comment type="similarity">
    <text evidence="1 9">Belongs to the sigma-54 factor family.</text>
</comment>
<comment type="function">
    <text evidence="9">Sigma factors are initiation factors that promote the attachment of RNA polymerase to specific initiation sites and are then released.</text>
</comment>
<comment type="caution">
    <text evidence="13">The sequence shown here is derived from an EMBL/GenBank/DDBJ whole genome shotgun (WGS) entry which is preliminary data.</text>
</comment>
<keyword evidence="5 9" id="KW-0805">Transcription regulation</keyword>
<dbReference type="Proteomes" id="UP001207582">
    <property type="component" value="Unassembled WGS sequence"/>
</dbReference>
<sequence>MALTARLDLAQRQRLAVSPQLRQSLAILRLPTAALAEEIAREAAENPFLTVADPGTGSSAYDYALATTAATESLVESLHRQIALQRLGSVEQAAALYLVGELREDGYLDQPLGELTDAAGLPRAILEAGLAALQRCEPAGIGARTLAECLELQLAEAGLERSLARAVALRIDDFALERWARLGRELGLAPAELTRISGLLRGLSSAPVRDDRDMVAMIVPELVVETGPQGQISVVPVHSAFPRLGVLDARRDTLDTDALRALYDRASLMVRGVAARSETLLRIGRFIATTQSAFFLGSHDTIRPVTRAEAAAALSMHGSTLGRALAGKALMAGNRVYPLSHFFSRALNGPDGRVSPFDVQRRMRELIAAESADAPLADEVICAQLRREGVDIARRTVAKYRKCMRIPSSFGRKRRKVSTQNQPRTVHKNDKIS</sequence>
<dbReference type="RefSeq" id="WP_264771532.1">
    <property type="nucleotide sequence ID" value="NZ_JAPDOG010000005.1"/>
</dbReference>
<keyword evidence="8 9" id="KW-0804">Transcription</keyword>
<dbReference type="PROSITE" id="PS00718">
    <property type="entry name" value="SIGMA54_2"/>
    <property type="match status" value="1"/>
</dbReference>
<dbReference type="EMBL" id="JAPDOG010000005">
    <property type="protein sequence ID" value="MCW3781405.1"/>
    <property type="molecule type" value="Genomic_DNA"/>
</dbReference>
<dbReference type="Gene3D" id="1.10.10.1330">
    <property type="entry name" value="RNA polymerase sigma-54 factor, core-binding domain"/>
    <property type="match status" value="1"/>
</dbReference>
<dbReference type="InterPro" id="IPR007634">
    <property type="entry name" value="RNA_pol_sigma_54_DNA-bd"/>
</dbReference>
<keyword evidence="6 9" id="KW-0731">Sigma factor</keyword>
<evidence type="ECO:0000256" key="9">
    <source>
        <dbReference type="PIRNR" id="PIRNR000774"/>
    </source>
</evidence>
<dbReference type="PRINTS" id="PR00045">
    <property type="entry name" value="SIGMA54FCT"/>
</dbReference>
<evidence type="ECO:0000256" key="4">
    <source>
        <dbReference type="ARBA" id="ARBA00022695"/>
    </source>
</evidence>
<evidence type="ECO:0000256" key="10">
    <source>
        <dbReference type="SAM" id="MobiDB-lite"/>
    </source>
</evidence>